<dbReference type="EMBL" id="OZ004253">
    <property type="protein sequence ID" value="CAK7894278.1"/>
    <property type="molecule type" value="Genomic_DNA"/>
</dbReference>
<feature type="region of interest" description="Disordered" evidence="2">
    <location>
        <begin position="1"/>
        <end position="24"/>
    </location>
</feature>
<evidence type="ECO:0000313" key="4">
    <source>
        <dbReference type="Proteomes" id="UP001497600"/>
    </source>
</evidence>
<dbReference type="InterPro" id="IPR007303">
    <property type="entry name" value="TIP41-like"/>
</dbReference>
<dbReference type="InterPro" id="IPR051330">
    <property type="entry name" value="Phosphatase_reg/MetRdx"/>
</dbReference>
<dbReference type="Proteomes" id="UP001497600">
    <property type="component" value="Chromosome A"/>
</dbReference>
<feature type="compositionally biased region" description="Low complexity" evidence="2">
    <location>
        <begin position="215"/>
        <end position="240"/>
    </location>
</feature>
<feature type="region of interest" description="Disordered" evidence="2">
    <location>
        <begin position="213"/>
        <end position="240"/>
    </location>
</feature>
<sequence>MADKRDFCKPISKPGTGVVPGRDSANNTLSGISALHVNAARESVRLHTRGRNPIQQGSSSISNSTASTSIQSTGQETSSVSPFQPSKSVSVPALAHEGECMNPQCGHCGSVIIPSPKAFYPIQDKPSITINDWSIFVIKKPILNSAELDALAESKFTFPLPEMIFGNNSIKLVNDKEGICIEFNTLDALEGLDESCNFKVSYHKEWLDSRRSSEDSISTTSGSGSEKNLTPTNTITSNIQSNTNTKDLKKLTDLESLKPYDWTYSTKYQGSITHSDPKFLKPSQTAKIPIERLVRPDPILFFDEMVLFEDELGDNGISMLSVKVRVMPTCLLLLSRFFLRIDNVAFRVRDTRIFIDLETSEIIREYKEQESPYDVLLRKVTGGSNSKIVDPKGLLRDTNWVSQNIPVLWSQVETNKIG</sequence>
<evidence type="ECO:0000256" key="2">
    <source>
        <dbReference type="SAM" id="MobiDB-lite"/>
    </source>
</evidence>
<feature type="compositionally biased region" description="Polar residues" evidence="2">
    <location>
        <begin position="74"/>
        <end position="86"/>
    </location>
</feature>
<dbReference type="Pfam" id="PF04176">
    <property type="entry name" value="TIP41"/>
    <property type="match status" value="1"/>
</dbReference>
<dbReference type="PANTHER" id="PTHR21021:SF16">
    <property type="entry name" value="TIP41-LIKE PROTEIN"/>
    <property type="match status" value="1"/>
</dbReference>
<keyword evidence="4" id="KW-1185">Reference proteome</keyword>
<protein>
    <submittedName>
        <fullName evidence="3">Type 2A phosphatase activator Tip41p</fullName>
    </submittedName>
</protein>
<reference evidence="3 4" key="1">
    <citation type="submission" date="2024-01" db="EMBL/GenBank/DDBJ databases">
        <authorList>
            <consortium name="Genoscope - CEA"/>
            <person name="William W."/>
        </authorList>
    </citation>
    <scope>NUCLEOTIDE SEQUENCE [LARGE SCALE GENOMIC DNA]</scope>
    <source>
        <strain evidence="3 4">29B2s-10</strain>
    </source>
</reference>
<gene>
    <name evidence="3" type="primary">TIP41</name>
    <name evidence="3" type="ORF">CAAN4_A11694</name>
</gene>
<name>A0ABP0E721_9ASCO</name>
<evidence type="ECO:0000313" key="3">
    <source>
        <dbReference type="EMBL" id="CAK7894278.1"/>
    </source>
</evidence>
<evidence type="ECO:0000256" key="1">
    <source>
        <dbReference type="ARBA" id="ARBA00006658"/>
    </source>
</evidence>
<dbReference type="PANTHER" id="PTHR21021">
    <property type="entry name" value="GAF/PUTATIVE CYTOSKELETAL PROTEIN"/>
    <property type="match status" value="1"/>
</dbReference>
<comment type="similarity">
    <text evidence="1">Belongs to the TIP41 family.</text>
</comment>
<proteinExistence type="inferred from homology"/>
<feature type="region of interest" description="Disordered" evidence="2">
    <location>
        <begin position="47"/>
        <end position="86"/>
    </location>
</feature>
<organism evidence="3 4">
    <name type="scientific">[Candida] anglica</name>
    <dbReference type="NCBI Taxonomy" id="148631"/>
    <lineage>
        <taxon>Eukaryota</taxon>
        <taxon>Fungi</taxon>
        <taxon>Dikarya</taxon>
        <taxon>Ascomycota</taxon>
        <taxon>Saccharomycotina</taxon>
        <taxon>Pichiomycetes</taxon>
        <taxon>Debaryomycetaceae</taxon>
        <taxon>Kurtzmaniella</taxon>
    </lineage>
</organism>
<feature type="compositionally biased region" description="Low complexity" evidence="2">
    <location>
        <begin position="54"/>
        <end position="73"/>
    </location>
</feature>
<accession>A0ABP0E721</accession>